<accession>A0ACB9NES7</accession>
<dbReference type="EMBL" id="CM039431">
    <property type="protein sequence ID" value="KAI4334978.1"/>
    <property type="molecule type" value="Genomic_DNA"/>
</dbReference>
<keyword evidence="2" id="KW-1185">Reference proteome</keyword>
<gene>
    <name evidence="1" type="ORF">L6164_013669</name>
</gene>
<dbReference type="Proteomes" id="UP000828941">
    <property type="component" value="Chromosome 6"/>
</dbReference>
<sequence>MGRMIDIGRESHRLYHLATPSSSVACTLAECSELLHNHLGHPNLTKLQQLVPNLSCVSFLPSESCQHSKHTPMPPFLVKSIIRLILLFLLFILMYGRRLILSCL</sequence>
<proteinExistence type="predicted"/>
<evidence type="ECO:0000313" key="1">
    <source>
        <dbReference type="EMBL" id="KAI4334978.1"/>
    </source>
</evidence>
<organism evidence="1 2">
    <name type="scientific">Bauhinia variegata</name>
    <name type="common">Purple orchid tree</name>
    <name type="synonym">Phanera variegata</name>
    <dbReference type="NCBI Taxonomy" id="167791"/>
    <lineage>
        <taxon>Eukaryota</taxon>
        <taxon>Viridiplantae</taxon>
        <taxon>Streptophyta</taxon>
        <taxon>Embryophyta</taxon>
        <taxon>Tracheophyta</taxon>
        <taxon>Spermatophyta</taxon>
        <taxon>Magnoliopsida</taxon>
        <taxon>eudicotyledons</taxon>
        <taxon>Gunneridae</taxon>
        <taxon>Pentapetalae</taxon>
        <taxon>rosids</taxon>
        <taxon>fabids</taxon>
        <taxon>Fabales</taxon>
        <taxon>Fabaceae</taxon>
        <taxon>Cercidoideae</taxon>
        <taxon>Cercideae</taxon>
        <taxon>Bauhiniinae</taxon>
        <taxon>Bauhinia</taxon>
    </lineage>
</organism>
<reference evidence="1 2" key="1">
    <citation type="journal article" date="2022" name="DNA Res.">
        <title>Chromosomal-level genome assembly of the orchid tree Bauhinia variegata (Leguminosae; Cercidoideae) supports the allotetraploid origin hypothesis of Bauhinia.</title>
        <authorList>
            <person name="Zhong Y."/>
            <person name="Chen Y."/>
            <person name="Zheng D."/>
            <person name="Pang J."/>
            <person name="Liu Y."/>
            <person name="Luo S."/>
            <person name="Meng S."/>
            <person name="Qian L."/>
            <person name="Wei D."/>
            <person name="Dai S."/>
            <person name="Zhou R."/>
        </authorList>
    </citation>
    <scope>NUCLEOTIDE SEQUENCE [LARGE SCALE GENOMIC DNA]</scope>
    <source>
        <strain evidence="1">BV-YZ2020</strain>
    </source>
</reference>
<evidence type="ECO:0000313" key="2">
    <source>
        <dbReference type="Proteomes" id="UP000828941"/>
    </source>
</evidence>
<name>A0ACB9NES7_BAUVA</name>
<comment type="caution">
    <text evidence="1">The sequence shown here is derived from an EMBL/GenBank/DDBJ whole genome shotgun (WGS) entry which is preliminary data.</text>
</comment>
<protein>
    <submittedName>
        <fullName evidence="1">Uncharacterized protein</fullName>
    </submittedName>
</protein>